<evidence type="ECO:0000313" key="4">
    <source>
        <dbReference type="Proteomes" id="UP000037460"/>
    </source>
</evidence>
<evidence type="ECO:0000256" key="1">
    <source>
        <dbReference type="SAM" id="MobiDB-lite"/>
    </source>
</evidence>
<name>A0A0M0K3R8_9EUKA</name>
<evidence type="ECO:0000256" key="2">
    <source>
        <dbReference type="SAM" id="Phobius"/>
    </source>
</evidence>
<dbReference type="AlphaFoldDB" id="A0A0M0K3R8"/>
<accession>A0A0M0K3R8</accession>
<sequence>MAVGRESSGKGALTPVTRAGGLHPRQSLPVALSPAFCCMLSSTAAGCSAGGRWPGTRPGWADCEALEHGVGQALARVSRGVRANEGSVAKRLAAHRSLTSAERPCRRTGTTVESRYVRIGAVCRFILFCMPIAAFSAEDA</sequence>
<dbReference type="EMBL" id="JWZX01001516">
    <property type="protein sequence ID" value="KOO33450.1"/>
    <property type="molecule type" value="Genomic_DNA"/>
</dbReference>
<organism evidence="3 4">
    <name type="scientific">Chrysochromulina tobinii</name>
    <dbReference type="NCBI Taxonomy" id="1460289"/>
    <lineage>
        <taxon>Eukaryota</taxon>
        <taxon>Haptista</taxon>
        <taxon>Haptophyta</taxon>
        <taxon>Prymnesiophyceae</taxon>
        <taxon>Prymnesiales</taxon>
        <taxon>Chrysochromulinaceae</taxon>
        <taxon>Chrysochromulina</taxon>
    </lineage>
</organism>
<dbReference type="Proteomes" id="UP000037460">
    <property type="component" value="Unassembled WGS sequence"/>
</dbReference>
<reference evidence="4" key="1">
    <citation type="journal article" date="2015" name="PLoS Genet.">
        <title>Genome Sequence and Transcriptome Analyses of Chrysochromulina tobin: Metabolic Tools for Enhanced Algal Fitness in the Prominent Order Prymnesiales (Haptophyceae).</title>
        <authorList>
            <person name="Hovde B.T."/>
            <person name="Deodato C.R."/>
            <person name="Hunsperger H.M."/>
            <person name="Ryken S.A."/>
            <person name="Yost W."/>
            <person name="Jha R.K."/>
            <person name="Patterson J."/>
            <person name="Monnat R.J. Jr."/>
            <person name="Barlow S.B."/>
            <person name="Starkenburg S.R."/>
            <person name="Cattolico R.A."/>
        </authorList>
    </citation>
    <scope>NUCLEOTIDE SEQUENCE</scope>
    <source>
        <strain evidence="4">CCMP291</strain>
    </source>
</reference>
<keyword evidence="2" id="KW-1133">Transmembrane helix</keyword>
<keyword evidence="2" id="KW-0472">Membrane</keyword>
<evidence type="ECO:0000313" key="3">
    <source>
        <dbReference type="EMBL" id="KOO33450.1"/>
    </source>
</evidence>
<keyword evidence="2" id="KW-0812">Transmembrane</keyword>
<gene>
    <name evidence="3" type="ORF">Ctob_013771</name>
</gene>
<feature type="transmembrane region" description="Helical" evidence="2">
    <location>
        <begin position="116"/>
        <end position="137"/>
    </location>
</feature>
<feature type="region of interest" description="Disordered" evidence="1">
    <location>
        <begin position="1"/>
        <end position="20"/>
    </location>
</feature>
<comment type="caution">
    <text evidence="3">The sequence shown here is derived from an EMBL/GenBank/DDBJ whole genome shotgun (WGS) entry which is preliminary data.</text>
</comment>
<protein>
    <submittedName>
        <fullName evidence="3">Uncharacterized protein</fullName>
    </submittedName>
</protein>
<keyword evidence="4" id="KW-1185">Reference proteome</keyword>
<proteinExistence type="predicted"/>